<evidence type="ECO:0000313" key="6">
    <source>
        <dbReference type="Proteomes" id="UP001418444"/>
    </source>
</evidence>
<dbReference type="RefSeq" id="WP_344781537.1">
    <property type="nucleotide sequence ID" value="NZ_BAAAZW010000003.1"/>
</dbReference>
<protein>
    <recommendedName>
        <fullName evidence="4">HTH tetR-type domain-containing protein</fullName>
    </recommendedName>
</protein>
<keyword evidence="3" id="KW-0804">Transcription</keyword>
<dbReference type="EMBL" id="BAAAZW010000003">
    <property type="protein sequence ID" value="GAA3954641.1"/>
    <property type="molecule type" value="Genomic_DNA"/>
</dbReference>
<dbReference type="Proteomes" id="UP001418444">
    <property type="component" value="Unassembled WGS sequence"/>
</dbReference>
<dbReference type="PANTHER" id="PTHR30055:SF234">
    <property type="entry name" value="HTH-TYPE TRANSCRIPTIONAL REGULATOR BETI"/>
    <property type="match status" value="1"/>
</dbReference>
<dbReference type="InterPro" id="IPR001647">
    <property type="entry name" value="HTH_TetR"/>
</dbReference>
<evidence type="ECO:0000313" key="5">
    <source>
        <dbReference type="EMBL" id="GAA3954641.1"/>
    </source>
</evidence>
<proteinExistence type="predicted"/>
<reference evidence="6" key="1">
    <citation type="journal article" date="2019" name="Int. J. Syst. Evol. Microbiol.">
        <title>The Global Catalogue of Microorganisms (GCM) 10K type strain sequencing project: providing services to taxonomists for standard genome sequencing and annotation.</title>
        <authorList>
            <consortium name="The Broad Institute Genomics Platform"/>
            <consortium name="The Broad Institute Genome Sequencing Center for Infectious Disease"/>
            <person name="Wu L."/>
            <person name="Ma J."/>
        </authorList>
    </citation>
    <scope>NUCLEOTIDE SEQUENCE [LARGE SCALE GENOMIC DNA]</scope>
    <source>
        <strain evidence="6">JCM 16923</strain>
    </source>
</reference>
<dbReference type="InterPro" id="IPR036271">
    <property type="entry name" value="Tet_transcr_reg_TetR-rel_C_sf"/>
</dbReference>
<dbReference type="Pfam" id="PF00440">
    <property type="entry name" value="TetR_N"/>
    <property type="match status" value="1"/>
</dbReference>
<comment type="caution">
    <text evidence="5">The sequence shown here is derived from an EMBL/GenBank/DDBJ whole genome shotgun (WGS) entry which is preliminary data.</text>
</comment>
<dbReference type="InterPro" id="IPR050109">
    <property type="entry name" value="HTH-type_TetR-like_transc_reg"/>
</dbReference>
<evidence type="ECO:0000259" key="4">
    <source>
        <dbReference type="Pfam" id="PF00440"/>
    </source>
</evidence>
<keyword evidence="2" id="KW-0238">DNA-binding</keyword>
<sequence length="218" mass="23472">MYTAVGDGGTGPGRKVGRKPAFDAEDVVAAAIAEGLDRFTMAAVAARVGVVTAAIYRLFPSRDQLVLACLDTAAATIATPPEGAGWREALHLWADECWRVCEDFPGLSRLVYSFPPAFTRIEDVLAAYSATLMAHGRTPRQAMFALDFIGDTVFASHLGVEAMRMVDDEGARGLDRVREVLGDGPTVLQPDESWTGRAALDTKIDFIVAGLDRSWPEL</sequence>
<accession>A0ABP7NUX1</accession>
<dbReference type="PANTHER" id="PTHR30055">
    <property type="entry name" value="HTH-TYPE TRANSCRIPTIONAL REGULATOR RUTR"/>
    <property type="match status" value="1"/>
</dbReference>
<name>A0ABP7NUX1_9ACTN</name>
<dbReference type="SUPFAM" id="SSF46689">
    <property type="entry name" value="Homeodomain-like"/>
    <property type="match status" value="1"/>
</dbReference>
<evidence type="ECO:0000256" key="2">
    <source>
        <dbReference type="ARBA" id="ARBA00023125"/>
    </source>
</evidence>
<dbReference type="InterPro" id="IPR009057">
    <property type="entry name" value="Homeodomain-like_sf"/>
</dbReference>
<feature type="domain" description="HTH tetR-type" evidence="4">
    <location>
        <begin position="32"/>
        <end position="69"/>
    </location>
</feature>
<keyword evidence="6" id="KW-1185">Reference proteome</keyword>
<gene>
    <name evidence="5" type="ORF">GCM10022231_11390</name>
</gene>
<evidence type="ECO:0000256" key="3">
    <source>
        <dbReference type="ARBA" id="ARBA00023163"/>
    </source>
</evidence>
<dbReference type="SUPFAM" id="SSF48498">
    <property type="entry name" value="Tetracyclin repressor-like, C-terminal domain"/>
    <property type="match status" value="1"/>
</dbReference>
<keyword evidence="1" id="KW-0805">Transcription regulation</keyword>
<dbReference type="Gene3D" id="1.10.357.10">
    <property type="entry name" value="Tetracycline Repressor, domain 2"/>
    <property type="match status" value="1"/>
</dbReference>
<evidence type="ECO:0000256" key="1">
    <source>
        <dbReference type="ARBA" id="ARBA00023015"/>
    </source>
</evidence>
<organism evidence="5 6">
    <name type="scientific">Gordonia caeni</name>
    <dbReference type="NCBI Taxonomy" id="1007097"/>
    <lineage>
        <taxon>Bacteria</taxon>
        <taxon>Bacillati</taxon>
        <taxon>Actinomycetota</taxon>
        <taxon>Actinomycetes</taxon>
        <taxon>Mycobacteriales</taxon>
        <taxon>Gordoniaceae</taxon>
        <taxon>Gordonia</taxon>
    </lineage>
</organism>